<reference evidence="2" key="1">
    <citation type="submission" date="2017-02" db="EMBL/GenBank/DDBJ databases">
        <authorList>
            <person name="Daims H."/>
        </authorList>
    </citation>
    <scope>NUCLEOTIDE SEQUENCE [LARGE SCALE GENOMIC DNA]</scope>
</reference>
<dbReference type="Proteomes" id="UP000195442">
    <property type="component" value="Unassembled WGS sequence"/>
</dbReference>
<dbReference type="GO" id="GO:0004386">
    <property type="term" value="F:helicase activity"/>
    <property type="evidence" value="ECO:0007669"/>
    <property type="project" value="UniProtKB-KW"/>
</dbReference>
<proteinExistence type="predicted"/>
<organism evidence="1 2">
    <name type="scientific">Crenothrix polyspora</name>
    <dbReference type="NCBI Taxonomy" id="360316"/>
    <lineage>
        <taxon>Bacteria</taxon>
        <taxon>Pseudomonadati</taxon>
        <taxon>Pseudomonadota</taxon>
        <taxon>Gammaproteobacteria</taxon>
        <taxon>Methylococcales</taxon>
        <taxon>Crenotrichaceae</taxon>
        <taxon>Crenothrix</taxon>
    </lineage>
</organism>
<evidence type="ECO:0000313" key="1">
    <source>
        <dbReference type="EMBL" id="SJM93636.1"/>
    </source>
</evidence>
<keyword evidence="1" id="KW-0547">Nucleotide-binding</keyword>
<keyword evidence="1" id="KW-0347">Helicase</keyword>
<keyword evidence="1" id="KW-0378">Hydrolase</keyword>
<accession>A0A1R4HBT1</accession>
<dbReference type="EMBL" id="FUKJ01000276">
    <property type="protein sequence ID" value="SJM93636.1"/>
    <property type="molecule type" value="Genomic_DNA"/>
</dbReference>
<protein>
    <submittedName>
        <fullName evidence="1">DNA/RNA helicase, superfamily II</fullName>
    </submittedName>
</protein>
<evidence type="ECO:0000313" key="2">
    <source>
        <dbReference type="Proteomes" id="UP000195442"/>
    </source>
</evidence>
<name>A0A1R4HBT1_9GAMM</name>
<dbReference type="AlphaFoldDB" id="A0A1R4HBT1"/>
<dbReference type="RefSeq" id="WP_218780302.1">
    <property type="nucleotide sequence ID" value="NZ_FUKJ01000276.1"/>
</dbReference>
<keyword evidence="1" id="KW-0067">ATP-binding</keyword>
<keyword evidence="2" id="KW-1185">Reference proteome</keyword>
<gene>
    <name evidence="1" type="ORF">CRENPOLYSF2_3470006</name>
</gene>
<sequence>MLPTGETVDLSFQSPTPEGYYYLGRNHRFVEQLCQLIMANTLARVDKKAARAAVIRTRQVSTKTTLMLFRCRNVIEQVKRGYQIVAEEMLLWGWRGIPQQKEFLDHAVAKQLLNDACAASELSPQARASFLDNELKLLAQLDAEFQQIAEQQSTHLVEAHQRFSTLMDKQQFQVVYPVLPMDLLGIYILLPE</sequence>